<dbReference type="EMBL" id="UINC01024616">
    <property type="protein sequence ID" value="SVA98601.1"/>
    <property type="molecule type" value="Genomic_DNA"/>
</dbReference>
<evidence type="ECO:0000256" key="5">
    <source>
        <dbReference type="ARBA" id="ARBA00022833"/>
    </source>
</evidence>
<evidence type="ECO:0000256" key="2">
    <source>
        <dbReference type="ARBA" id="ARBA00008873"/>
    </source>
</evidence>
<protein>
    <recommendedName>
        <fullName evidence="12">Cation efflux protein cytoplasmic domain-containing protein</fullName>
    </recommendedName>
</protein>
<comment type="similarity">
    <text evidence="2">Belongs to the cation diffusion facilitator (CDF) transporter (TC 2.A.4) family. SLC30A subfamily.</text>
</comment>
<evidence type="ECO:0000259" key="10">
    <source>
        <dbReference type="Pfam" id="PF16916"/>
    </source>
</evidence>
<evidence type="ECO:0000256" key="4">
    <source>
        <dbReference type="ARBA" id="ARBA00022692"/>
    </source>
</evidence>
<feature type="domain" description="Cation efflux protein cytoplasmic" evidence="10">
    <location>
        <begin position="216"/>
        <end position="291"/>
    </location>
</feature>
<feature type="domain" description="Cation efflux protein transmembrane" evidence="9">
    <location>
        <begin position="26"/>
        <end position="211"/>
    </location>
</feature>
<dbReference type="InterPro" id="IPR036837">
    <property type="entry name" value="Cation_efflux_CTD_sf"/>
</dbReference>
<evidence type="ECO:0000313" key="11">
    <source>
        <dbReference type="EMBL" id="SVA98601.1"/>
    </source>
</evidence>
<evidence type="ECO:0000256" key="8">
    <source>
        <dbReference type="SAM" id="Phobius"/>
    </source>
</evidence>
<proteinExistence type="inferred from homology"/>
<dbReference type="InterPro" id="IPR027470">
    <property type="entry name" value="Cation_efflux_CTD"/>
</dbReference>
<evidence type="ECO:0000256" key="3">
    <source>
        <dbReference type="ARBA" id="ARBA00022448"/>
    </source>
</evidence>
<evidence type="ECO:0000256" key="7">
    <source>
        <dbReference type="ARBA" id="ARBA00023136"/>
    </source>
</evidence>
<evidence type="ECO:0000256" key="6">
    <source>
        <dbReference type="ARBA" id="ARBA00022989"/>
    </source>
</evidence>
<dbReference type="NCBIfam" id="TIGR01297">
    <property type="entry name" value="CDF"/>
    <property type="match status" value="1"/>
</dbReference>
<dbReference type="SUPFAM" id="SSF160240">
    <property type="entry name" value="Cation efflux protein cytoplasmic domain-like"/>
    <property type="match status" value="1"/>
</dbReference>
<keyword evidence="6 8" id="KW-1133">Transmembrane helix</keyword>
<feature type="transmembrane region" description="Helical" evidence="8">
    <location>
        <begin position="163"/>
        <end position="181"/>
    </location>
</feature>
<keyword evidence="5" id="KW-0862">Zinc</keyword>
<dbReference type="AlphaFoldDB" id="A0A382ABI4"/>
<feature type="transmembrane region" description="Helical" evidence="8">
    <location>
        <begin position="20"/>
        <end position="43"/>
    </location>
</feature>
<dbReference type="InterPro" id="IPR058533">
    <property type="entry name" value="Cation_efflux_TM"/>
</dbReference>
<dbReference type="SUPFAM" id="SSF161111">
    <property type="entry name" value="Cation efflux protein transmembrane domain-like"/>
    <property type="match status" value="1"/>
</dbReference>
<evidence type="ECO:0000256" key="1">
    <source>
        <dbReference type="ARBA" id="ARBA00004141"/>
    </source>
</evidence>
<feature type="transmembrane region" description="Helical" evidence="8">
    <location>
        <begin position="90"/>
        <end position="113"/>
    </location>
</feature>
<dbReference type="InterPro" id="IPR002524">
    <property type="entry name" value="Cation_efflux"/>
</dbReference>
<name>A0A382ABI4_9ZZZZ</name>
<dbReference type="GO" id="GO:0006882">
    <property type="term" value="P:intracellular zinc ion homeostasis"/>
    <property type="evidence" value="ECO:0007669"/>
    <property type="project" value="TreeGrafter"/>
</dbReference>
<comment type="subcellular location">
    <subcellularLocation>
        <location evidence="1">Membrane</location>
        <topology evidence="1">Multi-pass membrane protein</topology>
    </subcellularLocation>
</comment>
<dbReference type="Gene3D" id="1.20.1510.10">
    <property type="entry name" value="Cation efflux protein transmembrane domain"/>
    <property type="match status" value="1"/>
</dbReference>
<organism evidence="11">
    <name type="scientific">marine metagenome</name>
    <dbReference type="NCBI Taxonomy" id="408172"/>
    <lineage>
        <taxon>unclassified sequences</taxon>
        <taxon>metagenomes</taxon>
        <taxon>ecological metagenomes</taxon>
    </lineage>
</organism>
<keyword evidence="4 8" id="KW-0812">Transmembrane</keyword>
<keyword evidence="7 8" id="KW-0472">Membrane</keyword>
<feature type="transmembrane region" description="Helical" evidence="8">
    <location>
        <begin position="125"/>
        <end position="142"/>
    </location>
</feature>
<dbReference type="Pfam" id="PF16916">
    <property type="entry name" value="ZT_dimer"/>
    <property type="match status" value="1"/>
</dbReference>
<evidence type="ECO:0000259" key="9">
    <source>
        <dbReference type="Pfam" id="PF01545"/>
    </source>
</evidence>
<dbReference type="GO" id="GO:0016020">
    <property type="term" value="C:membrane"/>
    <property type="evidence" value="ECO:0007669"/>
    <property type="project" value="UniProtKB-SubCell"/>
</dbReference>
<dbReference type="PANTHER" id="PTHR45820:SF4">
    <property type="entry name" value="ZINC TRANSPORTER 63C, ISOFORM F"/>
    <property type="match status" value="1"/>
</dbReference>
<dbReference type="GO" id="GO:0005385">
    <property type="term" value="F:zinc ion transmembrane transporter activity"/>
    <property type="evidence" value="ECO:0007669"/>
    <property type="project" value="TreeGrafter"/>
</dbReference>
<dbReference type="PANTHER" id="PTHR45820">
    <property type="entry name" value="FI23527P1"/>
    <property type="match status" value="1"/>
</dbReference>
<sequence>MESGNVKNHHEHGHHHSGDVEALGGAFLLNFIFTLIEIAGGLWTNSVAILADALHDAGDSLALGLAWYLQKASGKQRDQQFSYGYGRLSLLAALINGVVLLAGSIVVIVHVIPRLFEPQIVDATGMFWLALLGIAFNGFAFWRNQKSQSLNAKMVNLHLMEDVLGWTVVLIGSIAMHFGDFPWLDPLMALGVTLFILWNVFRSLRRVARIFLQSNPEDLDLDALESELRLMNNVEDVHDVHAWSLDGKYHVLSLHVVISQIPDQETLVQLKNQIREQTRKMGIDHATIEIELPSEACVLENC</sequence>
<keyword evidence="3" id="KW-0813">Transport</keyword>
<gene>
    <name evidence="11" type="ORF">METZ01_LOCUS151455</name>
</gene>
<feature type="transmembrane region" description="Helical" evidence="8">
    <location>
        <begin position="187"/>
        <end position="204"/>
    </location>
</feature>
<reference evidence="11" key="1">
    <citation type="submission" date="2018-05" db="EMBL/GenBank/DDBJ databases">
        <authorList>
            <person name="Lanie J.A."/>
            <person name="Ng W.-L."/>
            <person name="Kazmierczak K.M."/>
            <person name="Andrzejewski T.M."/>
            <person name="Davidsen T.M."/>
            <person name="Wayne K.J."/>
            <person name="Tettelin H."/>
            <person name="Glass J.I."/>
            <person name="Rusch D."/>
            <person name="Podicherti R."/>
            <person name="Tsui H.-C.T."/>
            <person name="Winkler M.E."/>
        </authorList>
    </citation>
    <scope>NUCLEOTIDE SEQUENCE</scope>
</reference>
<dbReference type="InterPro" id="IPR027469">
    <property type="entry name" value="Cation_efflux_TMD_sf"/>
</dbReference>
<evidence type="ECO:0008006" key="12">
    <source>
        <dbReference type="Google" id="ProtNLM"/>
    </source>
</evidence>
<accession>A0A382ABI4</accession>
<dbReference type="Pfam" id="PF01545">
    <property type="entry name" value="Cation_efflux"/>
    <property type="match status" value="1"/>
</dbReference>